<keyword evidence="2" id="KW-1185">Reference proteome</keyword>
<organism evidence="1 2">
    <name type="scientific">Cajanus cajan</name>
    <name type="common">Pigeon pea</name>
    <name type="synonym">Cajanus indicus</name>
    <dbReference type="NCBI Taxonomy" id="3821"/>
    <lineage>
        <taxon>Eukaryota</taxon>
        <taxon>Viridiplantae</taxon>
        <taxon>Streptophyta</taxon>
        <taxon>Embryophyta</taxon>
        <taxon>Tracheophyta</taxon>
        <taxon>Spermatophyta</taxon>
        <taxon>Magnoliopsida</taxon>
        <taxon>eudicotyledons</taxon>
        <taxon>Gunneridae</taxon>
        <taxon>Pentapetalae</taxon>
        <taxon>rosids</taxon>
        <taxon>fabids</taxon>
        <taxon>Fabales</taxon>
        <taxon>Fabaceae</taxon>
        <taxon>Papilionoideae</taxon>
        <taxon>50 kb inversion clade</taxon>
        <taxon>NPAAA clade</taxon>
        <taxon>indigoferoid/millettioid clade</taxon>
        <taxon>Phaseoleae</taxon>
        <taxon>Cajanus</taxon>
    </lineage>
</organism>
<accession>A0A151T222</accession>
<proteinExistence type="predicted"/>
<protein>
    <recommendedName>
        <fullName evidence="3">RNase H type-1 domain-containing protein</fullName>
    </recommendedName>
</protein>
<dbReference type="AlphaFoldDB" id="A0A151T222"/>
<feature type="non-terminal residue" evidence="1">
    <location>
        <position position="1"/>
    </location>
</feature>
<name>A0A151T222_CAJCA</name>
<dbReference type="Proteomes" id="UP000075243">
    <property type="component" value="Chromosome 9"/>
</dbReference>
<evidence type="ECO:0008006" key="3">
    <source>
        <dbReference type="Google" id="ProtNLM"/>
    </source>
</evidence>
<gene>
    <name evidence="1" type="ORF">KK1_023520</name>
</gene>
<dbReference type="Gramene" id="C.cajan_22847.t">
    <property type="protein sequence ID" value="C.cajan_22847.t.cds1"/>
    <property type="gene ID" value="C.cajan_22847"/>
</dbReference>
<evidence type="ECO:0000313" key="1">
    <source>
        <dbReference type="EMBL" id="KYP61096.1"/>
    </source>
</evidence>
<dbReference type="EMBL" id="CM003611">
    <property type="protein sequence ID" value="KYP61096.1"/>
    <property type="molecule type" value="Genomic_DNA"/>
</dbReference>
<sequence>WVKPPTGSYTCNLDAAIFTNSGTFGFGLCIRDSNGSFMATKTGCQLGLPPPH</sequence>
<reference evidence="1 2" key="1">
    <citation type="journal article" date="2012" name="Nat. Biotechnol.">
        <title>Draft genome sequence of pigeonpea (Cajanus cajan), an orphan legume crop of resource-poor farmers.</title>
        <authorList>
            <person name="Varshney R.K."/>
            <person name="Chen W."/>
            <person name="Li Y."/>
            <person name="Bharti A.K."/>
            <person name="Saxena R.K."/>
            <person name="Schlueter J.A."/>
            <person name="Donoghue M.T."/>
            <person name="Azam S."/>
            <person name="Fan G."/>
            <person name="Whaley A.M."/>
            <person name="Farmer A.D."/>
            <person name="Sheridan J."/>
            <person name="Iwata A."/>
            <person name="Tuteja R."/>
            <person name="Penmetsa R.V."/>
            <person name="Wu W."/>
            <person name="Upadhyaya H.D."/>
            <person name="Yang S.P."/>
            <person name="Shah T."/>
            <person name="Saxena K.B."/>
            <person name="Michael T."/>
            <person name="McCombie W.R."/>
            <person name="Yang B."/>
            <person name="Zhang G."/>
            <person name="Yang H."/>
            <person name="Wang J."/>
            <person name="Spillane C."/>
            <person name="Cook D.R."/>
            <person name="May G.D."/>
            <person name="Xu X."/>
            <person name="Jackson S.A."/>
        </authorList>
    </citation>
    <scope>NUCLEOTIDE SEQUENCE [LARGE SCALE GENOMIC DNA]</scope>
    <source>
        <strain evidence="2">cv. Asha</strain>
    </source>
</reference>
<evidence type="ECO:0000313" key="2">
    <source>
        <dbReference type="Proteomes" id="UP000075243"/>
    </source>
</evidence>